<dbReference type="InterPro" id="IPR017896">
    <property type="entry name" value="4Fe4S_Fe-S-bd"/>
</dbReference>
<dbReference type="SFLD" id="SFLDS00029">
    <property type="entry name" value="Radical_SAM"/>
    <property type="match status" value="1"/>
</dbReference>
<feature type="domain" description="Radical SAM core" evidence="8">
    <location>
        <begin position="16"/>
        <end position="297"/>
    </location>
</feature>
<keyword evidence="3" id="KW-0949">S-adenosyl-L-methionine</keyword>
<dbReference type="SFLD" id="SFLDG01066">
    <property type="entry name" value="organic_radical-activating_enz"/>
    <property type="match status" value="1"/>
</dbReference>
<dbReference type="GO" id="GO:0016491">
    <property type="term" value="F:oxidoreductase activity"/>
    <property type="evidence" value="ECO:0007669"/>
    <property type="project" value="InterPro"/>
</dbReference>
<dbReference type="Proteomes" id="UP000093044">
    <property type="component" value="Chromosome"/>
</dbReference>
<dbReference type="PIRSF" id="PIRSF000371">
    <property type="entry name" value="PFL_act_enz"/>
    <property type="match status" value="1"/>
</dbReference>
<comment type="cofactor">
    <cofactor evidence="1">
        <name>[4Fe-4S] cluster</name>
        <dbReference type="ChEBI" id="CHEBI:49883"/>
    </cofactor>
</comment>
<dbReference type="InterPro" id="IPR017900">
    <property type="entry name" value="4Fe4S_Fe_S_CS"/>
</dbReference>
<dbReference type="Gene3D" id="3.20.20.70">
    <property type="entry name" value="Aldolase class I"/>
    <property type="match status" value="1"/>
</dbReference>
<proteinExistence type="predicted"/>
<evidence type="ECO:0000313" key="10">
    <source>
        <dbReference type="Proteomes" id="UP000093044"/>
    </source>
</evidence>
<dbReference type="OrthoDB" id="9782387at2"/>
<feature type="domain" description="4Fe-4S ferredoxin-type" evidence="7">
    <location>
        <begin position="47"/>
        <end position="76"/>
    </location>
</feature>
<dbReference type="InterPro" id="IPR013785">
    <property type="entry name" value="Aldolase_TIM"/>
</dbReference>
<evidence type="ECO:0000256" key="4">
    <source>
        <dbReference type="ARBA" id="ARBA00022723"/>
    </source>
</evidence>
<dbReference type="Pfam" id="PF00037">
    <property type="entry name" value="Fer4"/>
    <property type="match status" value="1"/>
</dbReference>
<dbReference type="GeneID" id="83057086"/>
<dbReference type="RefSeq" id="WP_066743464.1">
    <property type="nucleotide sequence ID" value="NZ_CAUFKJ010000028.1"/>
</dbReference>
<keyword evidence="2" id="KW-0004">4Fe-4S</keyword>
<dbReference type="InterPro" id="IPR040074">
    <property type="entry name" value="BssD/PflA/YjjW"/>
</dbReference>
<dbReference type="GO" id="GO:0046872">
    <property type="term" value="F:metal ion binding"/>
    <property type="evidence" value="ECO:0007669"/>
    <property type="project" value="UniProtKB-KW"/>
</dbReference>
<accession>A0A1B2I346</accession>
<dbReference type="InterPro" id="IPR058240">
    <property type="entry name" value="rSAM_sf"/>
</dbReference>
<dbReference type="NCBIfam" id="TIGR02494">
    <property type="entry name" value="PFLE_PFLC"/>
    <property type="match status" value="1"/>
</dbReference>
<dbReference type="SUPFAM" id="SSF54862">
    <property type="entry name" value="4Fe-4S ferredoxins"/>
    <property type="match status" value="1"/>
</dbReference>
<dbReference type="SUPFAM" id="SSF102114">
    <property type="entry name" value="Radical SAM enzymes"/>
    <property type="match status" value="1"/>
</dbReference>
<evidence type="ECO:0000256" key="3">
    <source>
        <dbReference type="ARBA" id="ARBA00022691"/>
    </source>
</evidence>
<dbReference type="Gene3D" id="3.30.70.20">
    <property type="match status" value="1"/>
</dbReference>
<organism evidence="9 10">
    <name type="scientific">Cloacibacillus porcorum</name>
    <dbReference type="NCBI Taxonomy" id="1197717"/>
    <lineage>
        <taxon>Bacteria</taxon>
        <taxon>Thermotogati</taxon>
        <taxon>Synergistota</taxon>
        <taxon>Synergistia</taxon>
        <taxon>Synergistales</taxon>
        <taxon>Synergistaceae</taxon>
        <taxon>Cloacibacillus</taxon>
    </lineage>
</organism>
<dbReference type="InterPro" id="IPR007197">
    <property type="entry name" value="rSAM"/>
</dbReference>
<dbReference type="PROSITE" id="PS00198">
    <property type="entry name" value="4FE4S_FER_1"/>
    <property type="match status" value="2"/>
</dbReference>
<keyword evidence="5" id="KW-0408">Iron</keyword>
<sequence length="308" mass="34139">MKVTGAVLRIERSSSYDGEGLRTVIFLKGCPMSCLWCSTPESQKFTNEVGCDDSKCLRCGLCAKLCPNNALQPDTEGVPRSIDGRCRGCGECRKNCPVQAISLYGNNMTAEEVVTEIEKDEVFYFHSKGGFTFSGGEAFAQPEFVSEVFRLALERGINGTVETSACVPWGNVEKVLPWVSRLYIDIKHMDSACHRRLTGLGNELVLENIKRIDSCGMQIVIRVPVIPSVNDSVENIVATAEFCAQLKNIVEFELLSYHKLGMITYKKLGRKMALKDIEPPSYEDMLRIGEHVKLTLPNLSVKINGGEI</sequence>
<evidence type="ECO:0000256" key="1">
    <source>
        <dbReference type="ARBA" id="ARBA00001966"/>
    </source>
</evidence>
<dbReference type="SFLD" id="SFLDG01118">
    <property type="entry name" value="activating_enzymes__group_2"/>
    <property type="match status" value="1"/>
</dbReference>
<dbReference type="KEGG" id="cpor:BED41_04355"/>
<evidence type="ECO:0000313" key="9">
    <source>
        <dbReference type="EMBL" id="ANZ44386.1"/>
    </source>
</evidence>
<keyword evidence="10" id="KW-1185">Reference proteome</keyword>
<feature type="domain" description="4Fe-4S ferredoxin-type" evidence="7">
    <location>
        <begin position="77"/>
        <end position="106"/>
    </location>
</feature>
<reference evidence="9" key="1">
    <citation type="submission" date="2016-08" db="EMBL/GenBank/DDBJ databases">
        <title>Complete genome of Cloacibacillus porcorum.</title>
        <authorList>
            <person name="Looft T."/>
            <person name="Bayles D.O."/>
            <person name="Alt D.P."/>
        </authorList>
    </citation>
    <scope>NUCLEOTIDE SEQUENCE [LARGE SCALE GENOMIC DNA]</scope>
    <source>
        <strain evidence="9">CL-84</strain>
    </source>
</reference>
<dbReference type="STRING" id="1197717.BED41_04355"/>
<dbReference type="PROSITE" id="PS51379">
    <property type="entry name" value="4FE4S_FER_2"/>
    <property type="match status" value="2"/>
</dbReference>
<dbReference type="PANTHER" id="PTHR30352">
    <property type="entry name" value="PYRUVATE FORMATE-LYASE-ACTIVATING ENZYME"/>
    <property type="match status" value="1"/>
</dbReference>
<gene>
    <name evidence="9" type="ORF">BED41_04355</name>
</gene>
<dbReference type="InterPro" id="IPR034457">
    <property type="entry name" value="Organic_radical-activating"/>
</dbReference>
<dbReference type="GO" id="GO:0051539">
    <property type="term" value="F:4 iron, 4 sulfur cluster binding"/>
    <property type="evidence" value="ECO:0007669"/>
    <property type="project" value="UniProtKB-KW"/>
</dbReference>
<dbReference type="PANTHER" id="PTHR30352:SF4">
    <property type="entry name" value="PYRUVATE FORMATE-LYASE 2-ACTIVATING ENZYME"/>
    <property type="match status" value="1"/>
</dbReference>
<dbReference type="Pfam" id="PF04055">
    <property type="entry name" value="Radical_SAM"/>
    <property type="match status" value="1"/>
</dbReference>
<keyword evidence="6" id="KW-0411">Iron-sulfur</keyword>
<evidence type="ECO:0000259" key="7">
    <source>
        <dbReference type="PROSITE" id="PS51379"/>
    </source>
</evidence>
<evidence type="ECO:0008006" key="11">
    <source>
        <dbReference type="Google" id="ProtNLM"/>
    </source>
</evidence>
<evidence type="ECO:0000256" key="6">
    <source>
        <dbReference type="ARBA" id="ARBA00023014"/>
    </source>
</evidence>
<evidence type="ECO:0000256" key="2">
    <source>
        <dbReference type="ARBA" id="ARBA00022485"/>
    </source>
</evidence>
<dbReference type="AlphaFoldDB" id="A0A1B2I346"/>
<name>A0A1B2I346_9BACT</name>
<dbReference type="EMBL" id="CP016757">
    <property type="protein sequence ID" value="ANZ44386.1"/>
    <property type="molecule type" value="Genomic_DNA"/>
</dbReference>
<evidence type="ECO:0000256" key="5">
    <source>
        <dbReference type="ARBA" id="ARBA00023004"/>
    </source>
</evidence>
<dbReference type="InterPro" id="IPR012839">
    <property type="entry name" value="Organic_radical_activase"/>
</dbReference>
<protein>
    <recommendedName>
        <fullName evidence="11">Glycyl-radical enzyme activating protein</fullName>
    </recommendedName>
</protein>
<dbReference type="PROSITE" id="PS51918">
    <property type="entry name" value="RADICAL_SAM"/>
    <property type="match status" value="1"/>
</dbReference>
<evidence type="ECO:0000259" key="8">
    <source>
        <dbReference type="PROSITE" id="PS51918"/>
    </source>
</evidence>
<keyword evidence="4" id="KW-0479">Metal-binding</keyword>